<sequence length="92" mass="10523">MQSNRILKNAFKFAGIFFLIKLGSQSVFNFSDTKALFVDITSSTNGFGRGFLMLISVLIGYVIVSLIFALIMLVFMKLYSWLDKRKKEKIIK</sequence>
<organism evidence="2 3">
    <name type="scientific">Vagococcus coleopterorum</name>
    <dbReference type="NCBI Taxonomy" id="2714946"/>
    <lineage>
        <taxon>Bacteria</taxon>
        <taxon>Bacillati</taxon>
        <taxon>Bacillota</taxon>
        <taxon>Bacilli</taxon>
        <taxon>Lactobacillales</taxon>
        <taxon>Enterococcaceae</taxon>
        <taxon>Vagococcus</taxon>
    </lineage>
</organism>
<reference evidence="2 3" key="1">
    <citation type="submission" date="2020-03" db="EMBL/GenBank/DDBJ databases">
        <title>Vagococcus sp. nov., isolated from beetles.</title>
        <authorList>
            <person name="Hyun D.-W."/>
            <person name="Bae J.-W."/>
        </authorList>
    </citation>
    <scope>NUCLEOTIDE SEQUENCE [LARGE SCALE GENOMIC DNA]</scope>
    <source>
        <strain evidence="2 3">HDW17A</strain>
    </source>
</reference>
<keyword evidence="3" id="KW-1185">Reference proteome</keyword>
<evidence type="ECO:0000313" key="2">
    <source>
        <dbReference type="EMBL" id="QIL46746.1"/>
    </source>
</evidence>
<evidence type="ECO:0000313" key="3">
    <source>
        <dbReference type="Proteomes" id="UP000500890"/>
    </source>
</evidence>
<keyword evidence="1" id="KW-0472">Membrane</keyword>
<keyword evidence="1" id="KW-1133">Transmembrane helix</keyword>
<gene>
    <name evidence="2" type="ORF">G7081_06550</name>
</gene>
<feature type="transmembrane region" description="Helical" evidence="1">
    <location>
        <begin position="12"/>
        <end position="31"/>
    </location>
</feature>
<evidence type="ECO:0000256" key="1">
    <source>
        <dbReference type="SAM" id="Phobius"/>
    </source>
</evidence>
<keyword evidence="1" id="KW-0812">Transmembrane</keyword>
<dbReference type="KEGG" id="vah:G7081_06550"/>
<accession>A0A6G8AP17</accession>
<dbReference type="AlphaFoldDB" id="A0A6G8AP17"/>
<dbReference type="EMBL" id="CP049886">
    <property type="protein sequence ID" value="QIL46746.1"/>
    <property type="molecule type" value="Genomic_DNA"/>
</dbReference>
<proteinExistence type="predicted"/>
<dbReference type="Proteomes" id="UP000500890">
    <property type="component" value="Chromosome"/>
</dbReference>
<protein>
    <submittedName>
        <fullName evidence="2">Uncharacterized protein</fullName>
    </submittedName>
</protein>
<name>A0A6G8AP17_9ENTE</name>
<dbReference type="RefSeq" id="WP_166008134.1">
    <property type="nucleotide sequence ID" value="NZ_CP049886.1"/>
</dbReference>
<feature type="transmembrane region" description="Helical" evidence="1">
    <location>
        <begin position="51"/>
        <end position="79"/>
    </location>
</feature>